<gene>
    <name evidence="3" type="ORF">ACEWY4_006883</name>
</gene>
<comment type="caution">
    <text evidence="3">The sequence shown here is derived from an EMBL/GenBank/DDBJ whole genome shotgun (WGS) entry which is preliminary data.</text>
</comment>
<dbReference type="InterPro" id="IPR007110">
    <property type="entry name" value="Ig-like_dom"/>
</dbReference>
<dbReference type="InterPro" id="IPR013783">
    <property type="entry name" value="Ig-like_fold"/>
</dbReference>
<keyword evidence="1" id="KW-0812">Transmembrane</keyword>
<keyword evidence="1" id="KW-1133">Transmembrane helix</keyword>
<dbReference type="InterPro" id="IPR013106">
    <property type="entry name" value="Ig_V-set"/>
</dbReference>
<proteinExistence type="predicted"/>
<feature type="domain" description="Ig-like" evidence="2">
    <location>
        <begin position="21"/>
        <end position="124"/>
    </location>
</feature>
<evidence type="ECO:0000256" key="1">
    <source>
        <dbReference type="SAM" id="Phobius"/>
    </source>
</evidence>
<evidence type="ECO:0000259" key="2">
    <source>
        <dbReference type="PROSITE" id="PS50835"/>
    </source>
</evidence>
<evidence type="ECO:0000313" key="4">
    <source>
        <dbReference type="Proteomes" id="UP001591681"/>
    </source>
</evidence>
<dbReference type="EMBL" id="JBHFQA010000006">
    <property type="protein sequence ID" value="KAL2097676.1"/>
    <property type="molecule type" value="Genomic_DNA"/>
</dbReference>
<accession>A0ABD1KEP0</accession>
<organism evidence="3 4">
    <name type="scientific">Coilia grayii</name>
    <name type="common">Gray's grenadier anchovy</name>
    <dbReference type="NCBI Taxonomy" id="363190"/>
    <lineage>
        <taxon>Eukaryota</taxon>
        <taxon>Metazoa</taxon>
        <taxon>Chordata</taxon>
        <taxon>Craniata</taxon>
        <taxon>Vertebrata</taxon>
        <taxon>Euteleostomi</taxon>
        <taxon>Actinopterygii</taxon>
        <taxon>Neopterygii</taxon>
        <taxon>Teleostei</taxon>
        <taxon>Clupei</taxon>
        <taxon>Clupeiformes</taxon>
        <taxon>Clupeoidei</taxon>
        <taxon>Engraulidae</taxon>
        <taxon>Coilinae</taxon>
        <taxon>Coilia</taxon>
    </lineage>
</organism>
<dbReference type="PROSITE" id="PS50835">
    <property type="entry name" value="IG_LIKE"/>
    <property type="match status" value="1"/>
</dbReference>
<dbReference type="Pfam" id="PF07686">
    <property type="entry name" value="V-set"/>
    <property type="match status" value="1"/>
</dbReference>
<dbReference type="SMART" id="SM00409">
    <property type="entry name" value="IG"/>
    <property type="match status" value="1"/>
</dbReference>
<name>A0ABD1KEP0_9TELE</name>
<dbReference type="SUPFAM" id="SSF48726">
    <property type="entry name" value="Immunoglobulin"/>
    <property type="match status" value="1"/>
</dbReference>
<dbReference type="Proteomes" id="UP001591681">
    <property type="component" value="Unassembled WGS sequence"/>
</dbReference>
<keyword evidence="1" id="KW-0472">Membrane</keyword>
<dbReference type="InterPro" id="IPR003599">
    <property type="entry name" value="Ig_sub"/>
</dbReference>
<dbReference type="AlphaFoldDB" id="A0ABD1KEP0"/>
<protein>
    <recommendedName>
        <fullName evidence="2">Ig-like domain-containing protein</fullName>
    </recommendedName>
</protein>
<dbReference type="InterPro" id="IPR036179">
    <property type="entry name" value="Ig-like_dom_sf"/>
</dbReference>
<reference evidence="3 4" key="1">
    <citation type="submission" date="2024-09" db="EMBL/GenBank/DDBJ databases">
        <title>A chromosome-level genome assembly of Gray's grenadier anchovy, Coilia grayii.</title>
        <authorList>
            <person name="Fu Z."/>
        </authorList>
    </citation>
    <scope>NUCLEOTIDE SEQUENCE [LARGE SCALE GENOMIC DNA]</scope>
    <source>
        <strain evidence="3">G4</strain>
        <tissue evidence="3">Muscle</tissue>
    </source>
</reference>
<evidence type="ECO:0000313" key="3">
    <source>
        <dbReference type="EMBL" id="KAL2097676.1"/>
    </source>
</evidence>
<sequence>MISIAHAFIYYIKVMFTGVIPCDGIEEKRVKQGGNVYLLCDINTNMTGLHTKWFRNCSHSHQPPLVISPTLLSEKSMSRFILRKNNRDSYDLEIRGVTESDLGTYYCAITKKEDEIEQCGKTITRVLLTENVDKCEESVKKTDSSASAPLPAPSLPPPPLTDCGQCWMMVYILSAVCSLLCVILISICIKKDTQKDDGLYSHWPQFKVQGLSKEHQCLSNLRGEPCLHTEVIYRLLDSSHSTLNQ</sequence>
<dbReference type="Gene3D" id="2.60.40.10">
    <property type="entry name" value="Immunoglobulins"/>
    <property type="match status" value="1"/>
</dbReference>
<keyword evidence="4" id="KW-1185">Reference proteome</keyword>
<feature type="transmembrane region" description="Helical" evidence="1">
    <location>
        <begin position="167"/>
        <end position="189"/>
    </location>
</feature>